<dbReference type="InterPro" id="IPR003439">
    <property type="entry name" value="ABC_transporter-like_ATP-bd"/>
</dbReference>
<dbReference type="InterPro" id="IPR017871">
    <property type="entry name" value="ABC_transporter-like_CS"/>
</dbReference>
<gene>
    <name evidence="10" type="ORF">ACFPIK_00650</name>
</gene>
<evidence type="ECO:0000256" key="4">
    <source>
        <dbReference type="ARBA" id="ARBA00022840"/>
    </source>
</evidence>
<dbReference type="InterPro" id="IPR011527">
    <property type="entry name" value="ABC1_TM_dom"/>
</dbReference>
<dbReference type="PANTHER" id="PTHR24221:SF654">
    <property type="entry name" value="ATP-BINDING CASSETTE SUB-FAMILY B MEMBER 6"/>
    <property type="match status" value="1"/>
</dbReference>
<feature type="domain" description="ABC transporter" evidence="8">
    <location>
        <begin position="326"/>
        <end position="562"/>
    </location>
</feature>
<evidence type="ECO:0000259" key="9">
    <source>
        <dbReference type="PROSITE" id="PS50929"/>
    </source>
</evidence>
<dbReference type="InterPro" id="IPR036640">
    <property type="entry name" value="ABC1_TM_sf"/>
</dbReference>
<feature type="transmembrane region" description="Helical" evidence="7">
    <location>
        <begin position="43"/>
        <end position="67"/>
    </location>
</feature>
<dbReference type="PROSITE" id="PS50929">
    <property type="entry name" value="ABC_TM1F"/>
    <property type="match status" value="1"/>
</dbReference>
<comment type="caution">
    <text evidence="10">The sequence shown here is derived from an EMBL/GenBank/DDBJ whole genome shotgun (WGS) entry which is preliminary data.</text>
</comment>
<feature type="domain" description="ABC transmembrane type-1" evidence="9">
    <location>
        <begin position="34"/>
        <end position="289"/>
    </location>
</feature>
<dbReference type="Gene3D" id="1.20.1560.10">
    <property type="entry name" value="ABC transporter type 1, transmembrane domain"/>
    <property type="match status" value="1"/>
</dbReference>
<dbReference type="SUPFAM" id="SSF90123">
    <property type="entry name" value="ABC transporter transmembrane region"/>
    <property type="match status" value="1"/>
</dbReference>
<feature type="transmembrane region" description="Helical" evidence="7">
    <location>
        <begin position="125"/>
        <end position="144"/>
    </location>
</feature>
<evidence type="ECO:0000256" key="7">
    <source>
        <dbReference type="SAM" id="Phobius"/>
    </source>
</evidence>
<keyword evidence="3" id="KW-0547">Nucleotide-binding</keyword>
<keyword evidence="2 7" id="KW-0812">Transmembrane</keyword>
<dbReference type="SMART" id="SM00382">
    <property type="entry name" value="AAA"/>
    <property type="match status" value="1"/>
</dbReference>
<dbReference type="InterPro" id="IPR027417">
    <property type="entry name" value="P-loop_NTPase"/>
</dbReference>
<dbReference type="GO" id="GO:0005524">
    <property type="term" value="F:ATP binding"/>
    <property type="evidence" value="ECO:0007669"/>
    <property type="project" value="UniProtKB-KW"/>
</dbReference>
<evidence type="ECO:0000256" key="5">
    <source>
        <dbReference type="ARBA" id="ARBA00022989"/>
    </source>
</evidence>
<evidence type="ECO:0000256" key="2">
    <source>
        <dbReference type="ARBA" id="ARBA00022692"/>
    </source>
</evidence>
<keyword evidence="6 7" id="KW-0472">Membrane</keyword>
<dbReference type="RefSeq" id="WP_377911154.1">
    <property type="nucleotide sequence ID" value="NZ_JBHSKS010000001.1"/>
</dbReference>
<comment type="subcellular location">
    <subcellularLocation>
        <location evidence="1">Cell membrane</location>
        <topology evidence="1">Multi-pass membrane protein</topology>
    </subcellularLocation>
</comment>
<evidence type="ECO:0000313" key="10">
    <source>
        <dbReference type="EMBL" id="MFC5190256.1"/>
    </source>
</evidence>
<feature type="transmembrane region" description="Helical" evidence="7">
    <location>
        <begin position="150"/>
        <end position="171"/>
    </location>
</feature>
<keyword evidence="11" id="KW-1185">Reference proteome</keyword>
<keyword evidence="5 7" id="KW-1133">Transmembrane helix</keyword>
<evidence type="ECO:0000256" key="1">
    <source>
        <dbReference type="ARBA" id="ARBA00004651"/>
    </source>
</evidence>
<dbReference type="Proteomes" id="UP001596163">
    <property type="component" value="Unassembled WGS sequence"/>
</dbReference>
<reference evidence="11" key="1">
    <citation type="journal article" date="2019" name="Int. J. Syst. Evol. Microbiol.">
        <title>The Global Catalogue of Microorganisms (GCM) 10K type strain sequencing project: providing services to taxonomists for standard genome sequencing and annotation.</title>
        <authorList>
            <consortium name="The Broad Institute Genomics Platform"/>
            <consortium name="The Broad Institute Genome Sequencing Center for Infectious Disease"/>
            <person name="Wu L."/>
            <person name="Ma J."/>
        </authorList>
    </citation>
    <scope>NUCLEOTIDE SEQUENCE [LARGE SCALE GENOMIC DNA]</scope>
    <source>
        <strain evidence="11">CGMCC 1.7030</strain>
    </source>
</reference>
<dbReference type="PROSITE" id="PS50893">
    <property type="entry name" value="ABC_TRANSPORTER_2"/>
    <property type="match status" value="1"/>
</dbReference>
<dbReference type="Gene3D" id="3.40.50.300">
    <property type="entry name" value="P-loop containing nucleotide triphosphate hydrolases"/>
    <property type="match status" value="1"/>
</dbReference>
<evidence type="ECO:0000256" key="6">
    <source>
        <dbReference type="ARBA" id="ARBA00023136"/>
    </source>
</evidence>
<keyword evidence="4 10" id="KW-0067">ATP-binding</keyword>
<dbReference type="InterPro" id="IPR039421">
    <property type="entry name" value="Type_1_exporter"/>
</dbReference>
<protein>
    <submittedName>
        <fullName evidence="10">ABC transporter ATP-binding protein</fullName>
    </submittedName>
</protein>
<evidence type="ECO:0000259" key="8">
    <source>
        <dbReference type="PROSITE" id="PS50893"/>
    </source>
</evidence>
<dbReference type="SUPFAM" id="SSF52540">
    <property type="entry name" value="P-loop containing nucleoside triphosphate hydrolases"/>
    <property type="match status" value="1"/>
</dbReference>
<name>A0ABW0BS69_9BACT</name>
<accession>A0ABW0BS69</accession>
<evidence type="ECO:0000313" key="11">
    <source>
        <dbReference type="Proteomes" id="UP001596163"/>
    </source>
</evidence>
<dbReference type="EMBL" id="JBHSKS010000001">
    <property type="protein sequence ID" value="MFC5190256.1"/>
    <property type="molecule type" value="Genomic_DNA"/>
</dbReference>
<dbReference type="PANTHER" id="PTHR24221">
    <property type="entry name" value="ATP-BINDING CASSETTE SUB-FAMILY B"/>
    <property type="match status" value="1"/>
</dbReference>
<organism evidence="10 11">
    <name type="scientific">Algoriphagus aquatilis</name>
    <dbReference type="NCBI Taxonomy" id="490186"/>
    <lineage>
        <taxon>Bacteria</taxon>
        <taxon>Pseudomonadati</taxon>
        <taxon>Bacteroidota</taxon>
        <taxon>Cytophagia</taxon>
        <taxon>Cytophagales</taxon>
        <taxon>Cyclobacteriaceae</taxon>
        <taxon>Algoriphagus</taxon>
    </lineage>
</organism>
<sequence>MGLLDGFGLAMFIPVFQLAADGGNLESSQSMGELQFLIDWLRIIGLNLNLTTVIIVLVVLFILKAILKFIDGWYKIKLQNQFVKNLRNQLVDGLSNLDYKNFLKLDSGKVQNVLGSEGIKLTYGFLAYFNSVQHAVLLLVYIGLAMLSNFQFAILVSIGGYLSNFVFRVLFRNTEIASVGLSNLGHTYQSFLVQSVYNFKYLKATDYFSSYKEKLKDIIDRIEHNQRKIGIYNAIMSSAREPMILSVVVLIIAIQVNYFGGTIATIMLSLMFLYRALNFIVTLQGSWQGFISNIGGLRASVDLIDEFKDGAESFPLDNELKRIDSLKLDSISFSYPNGFQVLKNIQLELRPLKTYAFVGESGSGKTSLVNLIIGLLTPTEGNVIVNHENRSLVNLSTYRKRFGYITQEPVIFNDTIFNNVTLWAPDNLETRSRFNQAIKLSNLDAFVLGLPDQEQTKLGDNGILISGGQKQRISIARELFKEVDILIFDEATSALDSETERQIQDNIDMLMGKFTMIIIAHRLSTVRKADVISLMSKGQIIDSNNFESLLESNPQFKRMVELQEF</sequence>
<feature type="transmembrane region" description="Helical" evidence="7">
    <location>
        <begin position="244"/>
        <end position="274"/>
    </location>
</feature>
<dbReference type="PROSITE" id="PS00211">
    <property type="entry name" value="ABC_TRANSPORTER_1"/>
    <property type="match status" value="1"/>
</dbReference>
<evidence type="ECO:0000256" key="3">
    <source>
        <dbReference type="ARBA" id="ARBA00022741"/>
    </source>
</evidence>
<dbReference type="InterPro" id="IPR003593">
    <property type="entry name" value="AAA+_ATPase"/>
</dbReference>
<proteinExistence type="predicted"/>
<dbReference type="Pfam" id="PF00005">
    <property type="entry name" value="ABC_tran"/>
    <property type="match status" value="1"/>
</dbReference>